<accession>A0ACC3NUR2</accession>
<sequence>MGWPYHFIDLTDVQKHERRELLDRYAWIAQVSASFPLLVIQCYFLASCIRRRWANHADSTAPSSPSLKEKRPGSCTTPRAFNARAKRLVWWLGGEAEMFGSSLGSRGQVLSALAWMAWMFILCFADTGEDYLHLTKRFGSIAAAQLPLHYLLSVKSPLSPLQLLTGSSHETLNAYHQLLGRIVTFLLYLHAVLYLNFYVQKSLLAVKVKEVYVLCGIVGIIAFTIVGTTALTPVRRWSYRVFYITHVTLATALLPVLFFHVTHIRIYLYETAAIYALNILSRSLCSRMFPSTVKTIPDTSLVEIKIALPDHELSRWHPGQHAYLSLPGHPLSRTFRSNPLTVASLPSTERELRFYARVLDGNTAKLAHQASSSVMRQELTVEGPYGVRTHVDQLLQYDRVLFVAGGIGVTFIVPFPGKGSYRRQKVSFVWAARSIDDVIWALPEDTREREGFVERLDVYVTRPSGRGTSARAGTRQREDYVDEEEDGIELEVRKNLLYENDSSPGKAHDKTNASGMAVQAGRPKLGAVVDHVFTHGVSEKIAVLVCGPKSLRSGLRDEVGRWIWKGREAWFWEEAFAL</sequence>
<keyword evidence="2" id="KW-1185">Reference proteome</keyword>
<comment type="caution">
    <text evidence="1">The sequence shown here is derived from an EMBL/GenBank/DDBJ whole genome shotgun (WGS) entry which is preliminary data.</text>
</comment>
<organism evidence="1 2">
    <name type="scientific">Vermiconidia calcicola</name>
    <dbReference type="NCBI Taxonomy" id="1690605"/>
    <lineage>
        <taxon>Eukaryota</taxon>
        <taxon>Fungi</taxon>
        <taxon>Dikarya</taxon>
        <taxon>Ascomycota</taxon>
        <taxon>Pezizomycotina</taxon>
        <taxon>Dothideomycetes</taxon>
        <taxon>Dothideomycetidae</taxon>
        <taxon>Mycosphaerellales</taxon>
        <taxon>Extremaceae</taxon>
        <taxon>Vermiconidia</taxon>
    </lineage>
</organism>
<evidence type="ECO:0000313" key="2">
    <source>
        <dbReference type="Proteomes" id="UP001281147"/>
    </source>
</evidence>
<dbReference type="EMBL" id="JAUTXU010000009">
    <property type="protein sequence ID" value="KAK3723524.1"/>
    <property type="molecule type" value="Genomic_DNA"/>
</dbReference>
<gene>
    <name evidence="1" type="ORF">LTR37_001776</name>
</gene>
<protein>
    <submittedName>
        <fullName evidence="1">Uncharacterized protein</fullName>
    </submittedName>
</protein>
<proteinExistence type="predicted"/>
<dbReference type="Proteomes" id="UP001281147">
    <property type="component" value="Unassembled WGS sequence"/>
</dbReference>
<evidence type="ECO:0000313" key="1">
    <source>
        <dbReference type="EMBL" id="KAK3723524.1"/>
    </source>
</evidence>
<name>A0ACC3NUR2_9PEZI</name>
<reference evidence="1" key="1">
    <citation type="submission" date="2023-07" db="EMBL/GenBank/DDBJ databases">
        <title>Black Yeasts Isolated from many extreme environments.</title>
        <authorList>
            <person name="Coleine C."/>
            <person name="Stajich J.E."/>
            <person name="Selbmann L."/>
        </authorList>
    </citation>
    <scope>NUCLEOTIDE SEQUENCE</scope>
    <source>
        <strain evidence="1">CCFEE 5714</strain>
    </source>
</reference>